<dbReference type="KEGG" id="dbk:DGMP_20600"/>
<accession>A0A8D5FWR9</accession>
<dbReference type="PANTHER" id="PTHR43038">
    <property type="entry name" value="ATP-BINDING CASSETTE, SUB-FAMILY H, MEMBER 1"/>
    <property type="match status" value="1"/>
</dbReference>
<feature type="domain" description="ABC transporter" evidence="3">
    <location>
        <begin position="16"/>
        <end position="251"/>
    </location>
</feature>
<dbReference type="GO" id="GO:0005524">
    <property type="term" value="F:ATP binding"/>
    <property type="evidence" value="ECO:0007669"/>
    <property type="project" value="UniProtKB-KW"/>
</dbReference>
<dbReference type="SMART" id="SM00382">
    <property type="entry name" value="AAA"/>
    <property type="match status" value="2"/>
</dbReference>
<dbReference type="InterPro" id="IPR003439">
    <property type="entry name" value="ABC_transporter-like_ATP-bd"/>
</dbReference>
<sequence length="591" mass="65880">MQKITTEISPENKPVLFAEEISKTFVGKKKVTTEALQNISLHCMKGRVTGLVGADGAGKTTLLRIAAGLLIPSSGEMKIFGRDSMKDSLEIQSRIGYMPQKFGLYQDLTVQENLNLYADLQGVPGPERPGRYKRLLAMTDLTDYTKRRAGDLSGGMKQKLGLACALIKSPELLLLDEPTVGVDPISRRELWKIIYELVEKNSISVLVSTAYLDEAEQCDHIIVLHQGKLLAEGTPDLFINTMKGRVFIVIPTETTTLRNSFTGLADNPGILDATIRSGHIRIVMEKKKDLAPTAVSPEIYGEKRSTEPTFEDAFMALIPRSPTSFQSEKRQKNSKTTHYSERHPVFVENLCKLFGTFKAVKNLSFSVERGEIFGLLGPNGAGKSTTFRMLCGLLPASSGTILVAGHNLRKSRAKARIHLGYMAQQFSMYGQLSSHENLLFFGKAYGLSGRHLKKRIDWAFHEFELDQWRDRPAFSLPGGYKQRLAMAAALLHEPEILFLDEPTSGVDPFARREFWLRINGFAEQGVTVVVTTHFMEEAEYCDRMLIMSEGKTLAVGSPADIRNLAKSPQNNQPTMDDAFIELAERARENRV</sequence>
<keyword evidence="2 4" id="KW-0067">ATP-binding</keyword>
<feature type="domain" description="ABC transporter" evidence="3">
    <location>
        <begin position="345"/>
        <end position="574"/>
    </location>
</feature>
<dbReference type="PROSITE" id="PS00211">
    <property type="entry name" value="ABC_TRANSPORTER_1"/>
    <property type="match status" value="1"/>
</dbReference>
<dbReference type="PANTHER" id="PTHR43038:SF3">
    <property type="entry name" value="ABC TRANSPORTER G FAMILY MEMBER 20 ISOFORM X1"/>
    <property type="match status" value="1"/>
</dbReference>
<dbReference type="AlphaFoldDB" id="A0A8D5FWR9"/>
<proteinExistence type="predicted"/>
<dbReference type="PROSITE" id="PS50893">
    <property type="entry name" value="ABC_TRANSPORTER_2"/>
    <property type="match status" value="2"/>
</dbReference>
<protein>
    <submittedName>
        <fullName evidence="4">ABC transporter ATP-binding protein</fullName>
    </submittedName>
</protein>
<evidence type="ECO:0000313" key="5">
    <source>
        <dbReference type="Proteomes" id="UP000826725"/>
    </source>
</evidence>
<name>A0A8D5FWR9_9BACT</name>
<organism evidence="4 5">
    <name type="scientific">Desulfomarina profundi</name>
    <dbReference type="NCBI Taxonomy" id="2772557"/>
    <lineage>
        <taxon>Bacteria</taxon>
        <taxon>Pseudomonadati</taxon>
        <taxon>Thermodesulfobacteriota</taxon>
        <taxon>Desulfobulbia</taxon>
        <taxon>Desulfobulbales</taxon>
        <taxon>Desulfobulbaceae</taxon>
        <taxon>Desulfomarina</taxon>
    </lineage>
</organism>
<gene>
    <name evidence="4" type="ORF">DGMP_20600</name>
</gene>
<dbReference type="EMBL" id="AP024086">
    <property type="protein sequence ID" value="BCL61367.1"/>
    <property type="molecule type" value="Genomic_DNA"/>
</dbReference>
<evidence type="ECO:0000256" key="1">
    <source>
        <dbReference type="ARBA" id="ARBA00022741"/>
    </source>
</evidence>
<dbReference type="InterPro" id="IPR003593">
    <property type="entry name" value="AAA+_ATPase"/>
</dbReference>
<dbReference type="Pfam" id="PF00005">
    <property type="entry name" value="ABC_tran"/>
    <property type="match status" value="2"/>
</dbReference>
<reference evidence="4" key="1">
    <citation type="submission" date="2020-09" db="EMBL/GenBank/DDBJ databases">
        <title>Desulfogranum mesoprofundum gen. nov., sp. nov., a novel mesophilic, sulfate-reducing chemolithoautotroph isolated from a deep-sea hydrothermal vent chimney in the Suiyo Seamount.</title>
        <authorList>
            <person name="Hashimoto Y."/>
            <person name="Nakagawa S."/>
        </authorList>
    </citation>
    <scope>NUCLEOTIDE SEQUENCE</scope>
    <source>
        <strain evidence="4">KT2</strain>
    </source>
</reference>
<dbReference type="GO" id="GO:0016887">
    <property type="term" value="F:ATP hydrolysis activity"/>
    <property type="evidence" value="ECO:0007669"/>
    <property type="project" value="InterPro"/>
</dbReference>
<dbReference type="RefSeq" id="WP_228853826.1">
    <property type="nucleotide sequence ID" value="NZ_AP024086.1"/>
</dbReference>
<dbReference type="CDD" id="cd03230">
    <property type="entry name" value="ABC_DR_subfamily_A"/>
    <property type="match status" value="1"/>
</dbReference>
<keyword evidence="1" id="KW-0547">Nucleotide-binding</keyword>
<evidence type="ECO:0000313" key="4">
    <source>
        <dbReference type="EMBL" id="BCL61367.1"/>
    </source>
</evidence>
<dbReference type="InterPro" id="IPR017871">
    <property type="entry name" value="ABC_transporter-like_CS"/>
</dbReference>
<keyword evidence="5" id="KW-1185">Reference proteome</keyword>
<evidence type="ECO:0000256" key="2">
    <source>
        <dbReference type="ARBA" id="ARBA00022840"/>
    </source>
</evidence>
<evidence type="ECO:0000259" key="3">
    <source>
        <dbReference type="PROSITE" id="PS50893"/>
    </source>
</evidence>
<dbReference type="Proteomes" id="UP000826725">
    <property type="component" value="Chromosome"/>
</dbReference>